<feature type="transmembrane region" description="Helical" evidence="7">
    <location>
        <begin position="56"/>
        <end position="78"/>
    </location>
</feature>
<keyword evidence="4 7" id="KW-1133">Transmembrane helix</keyword>
<dbReference type="SUPFAM" id="SSF103473">
    <property type="entry name" value="MFS general substrate transporter"/>
    <property type="match status" value="1"/>
</dbReference>
<dbReference type="GeneID" id="27670788"/>
<feature type="transmembrane region" description="Helical" evidence="7">
    <location>
        <begin position="441"/>
        <end position="468"/>
    </location>
</feature>
<dbReference type="VEuPathDB" id="FungiDB:SPSK_08926"/>
<dbReference type="AlphaFoldDB" id="A0A0F2MAH9"/>
<dbReference type="InterPro" id="IPR036259">
    <property type="entry name" value="MFS_trans_sf"/>
</dbReference>
<evidence type="ECO:0000256" key="3">
    <source>
        <dbReference type="ARBA" id="ARBA00022692"/>
    </source>
</evidence>
<dbReference type="InterPro" id="IPR001958">
    <property type="entry name" value="Tet-R_TetA/multi-R_MdtG-like"/>
</dbReference>
<evidence type="ECO:0000313" key="10">
    <source>
        <dbReference type="Proteomes" id="UP000033710"/>
    </source>
</evidence>
<dbReference type="InterPro" id="IPR011701">
    <property type="entry name" value="MFS"/>
</dbReference>
<dbReference type="PANTHER" id="PTHR23504:SF2">
    <property type="entry name" value="TRANSPORTER, PUTATIVE (AFU_ORTHOLOGUE AFUA_8G04150)-RELATED"/>
    <property type="match status" value="1"/>
</dbReference>
<dbReference type="GO" id="GO:0016020">
    <property type="term" value="C:membrane"/>
    <property type="evidence" value="ECO:0007669"/>
    <property type="project" value="UniProtKB-SubCell"/>
</dbReference>
<evidence type="ECO:0000313" key="9">
    <source>
        <dbReference type="EMBL" id="KJR85835.1"/>
    </source>
</evidence>
<proteinExistence type="predicted"/>
<dbReference type="OrthoDB" id="10262656at2759"/>
<dbReference type="PRINTS" id="PR01035">
    <property type="entry name" value="TCRTETA"/>
</dbReference>
<dbReference type="RefSeq" id="XP_016588511.1">
    <property type="nucleotide sequence ID" value="XM_016735511.1"/>
</dbReference>
<dbReference type="Pfam" id="PF07690">
    <property type="entry name" value="MFS_1"/>
    <property type="match status" value="1"/>
</dbReference>
<evidence type="ECO:0000256" key="2">
    <source>
        <dbReference type="ARBA" id="ARBA00022448"/>
    </source>
</evidence>
<dbReference type="KEGG" id="ssck:SPSK_08926"/>
<feature type="transmembrane region" description="Helical" evidence="7">
    <location>
        <begin position="20"/>
        <end position="44"/>
    </location>
</feature>
<feature type="transmembrane region" description="Helical" evidence="7">
    <location>
        <begin position="416"/>
        <end position="435"/>
    </location>
</feature>
<feature type="transmembrane region" description="Helical" evidence="7">
    <location>
        <begin position="151"/>
        <end position="170"/>
    </location>
</feature>
<comment type="caution">
    <text evidence="9">The sequence shown here is derived from an EMBL/GenBank/DDBJ whole genome shotgun (WGS) entry which is preliminary data.</text>
</comment>
<feature type="transmembrane region" description="Helical" evidence="7">
    <location>
        <begin position="190"/>
        <end position="214"/>
    </location>
</feature>
<feature type="transmembrane region" description="Helical" evidence="7">
    <location>
        <begin position="380"/>
        <end position="404"/>
    </location>
</feature>
<keyword evidence="5 7" id="KW-0472">Membrane</keyword>
<keyword evidence="2" id="KW-0813">Transport</keyword>
<gene>
    <name evidence="9" type="ORF">SPSK_08926</name>
</gene>
<name>A0A0F2MAH9_SPOSC</name>
<feature type="transmembrane region" description="Helical" evidence="7">
    <location>
        <begin position="90"/>
        <end position="113"/>
    </location>
</feature>
<reference evidence="9 10" key="2">
    <citation type="journal article" date="2015" name="Eukaryot. Cell">
        <title>Asexual propagation of a virulent clone complex in a human and feline outbreak of sporotrichosis.</title>
        <authorList>
            <person name="Teixeira Mde M."/>
            <person name="Rodrigues A.M."/>
            <person name="Tsui C.K."/>
            <person name="de Almeida L.G."/>
            <person name="Van Diepeningen A.D."/>
            <person name="van den Ende B.G."/>
            <person name="Fernandes G.F."/>
            <person name="Kano R."/>
            <person name="Hamelin R.C."/>
            <person name="Lopes-Bezerra L.M."/>
            <person name="Vasconcelos A.T."/>
            <person name="de Hoog S."/>
            <person name="de Camargo Z.P."/>
            <person name="Felipe M.S."/>
        </authorList>
    </citation>
    <scope>NUCLEOTIDE SEQUENCE [LARGE SCALE GENOMIC DNA]</scope>
    <source>
        <strain evidence="9 10">1099-18</strain>
    </source>
</reference>
<dbReference type="PANTHER" id="PTHR23504">
    <property type="entry name" value="MAJOR FACILITATOR SUPERFAMILY DOMAIN-CONTAINING PROTEIN 10"/>
    <property type="match status" value="1"/>
</dbReference>
<reference evidence="9 10" key="1">
    <citation type="journal article" date="2014" name="BMC Genomics">
        <title>Comparative genomics of the major fungal agents of human and animal Sporotrichosis: Sporothrix schenckii and Sporothrix brasiliensis.</title>
        <authorList>
            <person name="Teixeira M.M."/>
            <person name="de Almeida L.G."/>
            <person name="Kubitschek-Barreira P."/>
            <person name="Alves F.L."/>
            <person name="Kioshima E.S."/>
            <person name="Abadio A.K."/>
            <person name="Fernandes L."/>
            <person name="Derengowski L.S."/>
            <person name="Ferreira K.S."/>
            <person name="Souza R.C."/>
            <person name="Ruiz J.C."/>
            <person name="de Andrade N.C."/>
            <person name="Paes H.C."/>
            <person name="Nicola A.M."/>
            <person name="Albuquerque P."/>
            <person name="Gerber A.L."/>
            <person name="Martins V.P."/>
            <person name="Peconick L.D."/>
            <person name="Neto A.V."/>
            <person name="Chaucanez C.B."/>
            <person name="Silva P.A."/>
            <person name="Cunha O.L."/>
            <person name="de Oliveira F.F."/>
            <person name="dos Santos T.C."/>
            <person name="Barros A.L."/>
            <person name="Soares M.A."/>
            <person name="de Oliveira L.M."/>
            <person name="Marini M.M."/>
            <person name="Villalobos-Duno H."/>
            <person name="Cunha M.M."/>
            <person name="de Hoog S."/>
            <person name="da Silveira J.F."/>
            <person name="Henrissat B."/>
            <person name="Nino-Vega G.A."/>
            <person name="Cisalpino P.S."/>
            <person name="Mora-Montes H.M."/>
            <person name="Almeida S.R."/>
            <person name="Stajich J.E."/>
            <person name="Lopes-Bezerra L.M."/>
            <person name="Vasconcelos A.T."/>
            <person name="Felipe M.S."/>
        </authorList>
    </citation>
    <scope>NUCLEOTIDE SEQUENCE [LARGE SCALE GENOMIC DNA]</scope>
    <source>
        <strain evidence="9 10">1099-18</strain>
    </source>
</reference>
<dbReference type="InterPro" id="IPR020846">
    <property type="entry name" value="MFS_dom"/>
</dbReference>
<protein>
    <submittedName>
        <fullName evidence="9">MFS transporter</fullName>
    </submittedName>
</protein>
<dbReference type="EMBL" id="AXCR01000007">
    <property type="protein sequence ID" value="KJR85835.1"/>
    <property type="molecule type" value="Genomic_DNA"/>
</dbReference>
<feature type="region of interest" description="Disordered" evidence="6">
    <location>
        <begin position="269"/>
        <end position="309"/>
    </location>
</feature>
<evidence type="ECO:0000256" key="4">
    <source>
        <dbReference type="ARBA" id="ARBA00022989"/>
    </source>
</evidence>
<evidence type="ECO:0000256" key="7">
    <source>
        <dbReference type="SAM" id="Phobius"/>
    </source>
</evidence>
<keyword evidence="3 7" id="KW-0812">Transmembrane</keyword>
<accession>A0A0F2MAH9</accession>
<dbReference type="Gene3D" id="1.20.1250.20">
    <property type="entry name" value="MFS general substrate transporter like domains"/>
    <property type="match status" value="1"/>
</dbReference>
<dbReference type="PROSITE" id="PS50850">
    <property type="entry name" value="MFS"/>
    <property type="match status" value="1"/>
</dbReference>
<sequence length="557" mass="60070">MGLFQQRLSRDPDAFPAFQLFILAIVRLAEPIALTSIFPYAWALVKHFQIGDESDASFYAGILISSFSLAEAVMGMYWGGLSDRIGRKPVLLVGCIGTMLSMIVVGMARNIWVALLGRVMGGLLNGNIGVIQTMVGELVKKPEHEPRAYSIMPFVWSIGTIIGPALGGTFADPHASFPELFPRGSLFDRFPYLLPNLLCALLLLISILMGYVLLEETHPDLQPPVVASKTALDFDDSQQQCSTYVSDETPLLETSDALKRPAVDLRAETYGTFNRDRDREEGTSTSDPATATTSTRQPTASFAAGNKPNTTNRATSVNIFSRRILAVVLALAIFSYHSMAYDSTLPIFFEDDRVVPFPSGDSTRGSFSFNPLYSPGGLGLSLRAVGMIMAINGVIALFVQAVVFPLAASWFGVGRLFMLVTILHPLAYVVVPWLLYVPAAWLYPAIYACMALRNLFAILVYPLLLILVKEATPSPSVLGKVNGMAASAGAACRMVAPPIAGYLYTVGSRIDCTALAWYGAALVALVGALQCFSLDRTPPAALHTSTAQSSEGDGRVV</sequence>
<evidence type="ECO:0000256" key="5">
    <source>
        <dbReference type="ARBA" id="ARBA00023136"/>
    </source>
</evidence>
<evidence type="ECO:0000256" key="6">
    <source>
        <dbReference type="SAM" id="MobiDB-lite"/>
    </source>
</evidence>
<organism evidence="9 10">
    <name type="scientific">Sporothrix schenckii 1099-18</name>
    <dbReference type="NCBI Taxonomy" id="1397361"/>
    <lineage>
        <taxon>Eukaryota</taxon>
        <taxon>Fungi</taxon>
        <taxon>Dikarya</taxon>
        <taxon>Ascomycota</taxon>
        <taxon>Pezizomycotina</taxon>
        <taxon>Sordariomycetes</taxon>
        <taxon>Sordariomycetidae</taxon>
        <taxon>Ophiostomatales</taxon>
        <taxon>Ophiostomataceae</taxon>
        <taxon>Sporothrix</taxon>
    </lineage>
</organism>
<comment type="subcellular location">
    <subcellularLocation>
        <location evidence="1">Membrane</location>
        <topology evidence="1">Multi-pass membrane protein</topology>
    </subcellularLocation>
</comment>
<feature type="compositionally biased region" description="Low complexity" evidence="6">
    <location>
        <begin position="283"/>
        <end position="295"/>
    </location>
</feature>
<dbReference type="Proteomes" id="UP000033710">
    <property type="component" value="Unassembled WGS sequence"/>
</dbReference>
<evidence type="ECO:0000256" key="1">
    <source>
        <dbReference type="ARBA" id="ARBA00004141"/>
    </source>
</evidence>
<feature type="transmembrane region" description="Helical" evidence="7">
    <location>
        <begin position="323"/>
        <end position="341"/>
    </location>
</feature>
<dbReference type="GO" id="GO:0022857">
    <property type="term" value="F:transmembrane transporter activity"/>
    <property type="evidence" value="ECO:0007669"/>
    <property type="project" value="InterPro"/>
</dbReference>
<evidence type="ECO:0000259" key="8">
    <source>
        <dbReference type="PROSITE" id="PS50850"/>
    </source>
</evidence>
<feature type="domain" description="Major facilitator superfamily (MFS) profile" evidence="8">
    <location>
        <begin position="19"/>
        <end position="539"/>
    </location>
</feature>
<dbReference type="CDD" id="cd17330">
    <property type="entry name" value="MFS_SLC46_TetA_like"/>
    <property type="match status" value="1"/>
</dbReference>